<dbReference type="Proteomes" id="UP000004994">
    <property type="component" value="Chromosome 1"/>
</dbReference>
<reference evidence="1" key="2">
    <citation type="submission" date="2019-01" db="UniProtKB">
        <authorList>
            <consortium name="EnsemblPlants"/>
        </authorList>
    </citation>
    <scope>IDENTIFICATION</scope>
    <source>
        <strain evidence="1">cv. Heinz 1706</strain>
    </source>
</reference>
<dbReference type="Gramene" id="Solyc01g098130.2.1">
    <property type="protein sequence ID" value="Solyc01g098130.2.1.1"/>
    <property type="gene ID" value="Solyc01g098130.2"/>
</dbReference>
<name>A0A3Q7EMS5_SOLLC</name>
<protein>
    <submittedName>
        <fullName evidence="1">Uncharacterized protein</fullName>
    </submittedName>
</protein>
<evidence type="ECO:0000313" key="2">
    <source>
        <dbReference type="Proteomes" id="UP000004994"/>
    </source>
</evidence>
<dbReference type="PaxDb" id="4081-Solyc01g098130.2.1"/>
<accession>A0A3Q7EMS5</accession>
<organism evidence="1">
    <name type="scientific">Solanum lycopersicum</name>
    <name type="common">Tomato</name>
    <name type="synonym">Lycopersicon esculentum</name>
    <dbReference type="NCBI Taxonomy" id="4081"/>
    <lineage>
        <taxon>Eukaryota</taxon>
        <taxon>Viridiplantae</taxon>
        <taxon>Streptophyta</taxon>
        <taxon>Embryophyta</taxon>
        <taxon>Tracheophyta</taxon>
        <taxon>Spermatophyta</taxon>
        <taxon>Magnoliopsida</taxon>
        <taxon>eudicotyledons</taxon>
        <taxon>Gunneridae</taxon>
        <taxon>Pentapetalae</taxon>
        <taxon>asterids</taxon>
        <taxon>lamiids</taxon>
        <taxon>Solanales</taxon>
        <taxon>Solanaceae</taxon>
        <taxon>Solanoideae</taxon>
        <taxon>Solaneae</taxon>
        <taxon>Solanum</taxon>
        <taxon>Solanum subgen. Lycopersicon</taxon>
    </lineage>
</organism>
<evidence type="ECO:0000313" key="1">
    <source>
        <dbReference type="EnsemblPlants" id="Solyc01g098130.2.1.1"/>
    </source>
</evidence>
<dbReference type="AlphaFoldDB" id="A0A3Q7EMS5"/>
<sequence>KHKLFSHSYAITNTQVNCTITLAITYFSAFIQTENNTTLTKKKEKIYMICLIIIAAETIHQSQANVKFLNILALLSMEQMHHCTFSQLPCYQLFLRTSSELVTLVLSEHTFSWPHCY</sequence>
<proteinExistence type="predicted"/>
<reference evidence="1" key="1">
    <citation type="journal article" date="2012" name="Nature">
        <title>The tomato genome sequence provides insights into fleshy fruit evolution.</title>
        <authorList>
            <consortium name="Tomato Genome Consortium"/>
        </authorList>
    </citation>
    <scope>NUCLEOTIDE SEQUENCE [LARGE SCALE GENOMIC DNA]</scope>
    <source>
        <strain evidence="1">cv. Heinz 1706</strain>
    </source>
</reference>
<dbReference type="EnsemblPlants" id="Solyc01g098130.2.1">
    <property type="protein sequence ID" value="Solyc01g098130.2.1.1"/>
    <property type="gene ID" value="Solyc01g098130.2"/>
</dbReference>
<keyword evidence="2" id="KW-1185">Reference proteome</keyword>
<dbReference type="InParanoid" id="A0A3Q7EMS5"/>